<keyword evidence="1" id="KW-0812">Transmembrane</keyword>
<evidence type="ECO:0000313" key="3">
    <source>
        <dbReference type="Proteomes" id="UP001175228"/>
    </source>
</evidence>
<reference evidence="2" key="1">
    <citation type="submission" date="2023-06" db="EMBL/GenBank/DDBJ databases">
        <authorList>
            <consortium name="Lawrence Berkeley National Laboratory"/>
            <person name="Ahrendt S."/>
            <person name="Sahu N."/>
            <person name="Indic B."/>
            <person name="Wong-Bajracharya J."/>
            <person name="Merenyi Z."/>
            <person name="Ke H.-M."/>
            <person name="Monk M."/>
            <person name="Kocsube S."/>
            <person name="Drula E."/>
            <person name="Lipzen A."/>
            <person name="Balint B."/>
            <person name="Henrissat B."/>
            <person name="Andreopoulos B."/>
            <person name="Martin F.M."/>
            <person name="Harder C.B."/>
            <person name="Rigling D."/>
            <person name="Ford K.L."/>
            <person name="Foster G.D."/>
            <person name="Pangilinan J."/>
            <person name="Papanicolaou A."/>
            <person name="Barry K."/>
            <person name="LaButti K."/>
            <person name="Viragh M."/>
            <person name="Koriabine M."/>
            <person name="Yan M."/>
            <person name="Riley R."/>
            <person name="Champramary S."/>
            <person name="Plett K.L."/>
            <person name="Tsai I.J."/>
            <person name="Slot J."/>
            <person name="Sipos G."/>
            <person name="Plett J."/>
            <person name="Nagy L.G."/>
            <person name="Grigoriev I.V."/>
        </authorList>
    </citation>
    <scope>NUCLEOTIDE SEQUENCE</scope>
    <source>
        <strain evidence="2">HWK02</strain>
    </source>
</reference>
<protein>
    <submittedName>
        <fullName evidence="2">Uncharacterized protein</fullName>
    </submittedName>
</protein>
<gene>
    <name evidence="2" type="ORF">EDD18DRAFT_1112149</name>
</gene>
<accession>A0AA39PH22</accession>
<dbReference type="AlphaFoldDB" id="A0AA39PH22"/>
<evidence type="ECO:0000256" key="1">
    <source>
        <dbReference type="SAM" id="Phobius"/>
    </source>
</evidence>
<dbReference type="Proteomes" id="UP001175228">
    <property type="component" value="Unassembled WGS sequence"/>
</dbReference>
<keyword evidence="1" id="KW-1133">Transmembrane helix</keyword>
<dbReference type="EMBL" id="JAUEPU010000059">
    <property type="protein sequence ID" value="KAK0484097.1"/>
    <property type="molecule type" value="Genomic_DNA"/>
</dbReference>
<sequence length="290" mass="32898">MPSQPSPSIPSIGETFGVLYIGATIAAILFGITNLQMVIYYKKYPNDMSFYRYSVALLWVLDALHVAFTTHALYLYLIDMFGDLSGAMLHSVWYVSGWRHKVQLGMNVATVVYVQGCQNSCDIWFVIPQPQISRKFPTSKYGIAHPAIVWIVLDAYLNIIDIQSCCLFHGVSNRHPGNPHDVLLSAQEQSSHEFLHYGFPPSKSDVPHYCVRVFRAQEFNLAANSFIVWPDTLIFLGIVFVLPKLYVNSLLAMFNYQRQDESHKLNTTSSIPYEGIQDIHAFKNTPDHSK</sequence>
<feature type="transmembrane region" description="Helical" evidence="1">
    <location>
        <begin position="20"/>
        <end position="41"/>
    </location>
</feature>
<evidence type="ECO:0000313" key="2">
    <source>
        <dbReference type="EMBL" id="KAK0484097.1"/>
    </source>
</evidence>
<feature type="transmembrane region" description="Helical" evidence="1">
    <location>
        <begin position="53"/>
        <end position="78"/>
    </location>
</feature>
<keyword evidence="1" id="KW-0472">Membrane</keyword>
<proteinExistence type="predicted"/>
<feature type="transmembrane region" description="Helical" evidence="1">
    <location>
        <begin position="233"/>
        <end position="254"/>
    </location>
</feature>
<keyword evidence="3" id="KW-1185">Reference proteome</keyword>
<organism evidence="2 3">
    <name type="scientific">Armillaria luteobubalina</name>
    <dbReference type="NCBI Taxonomy" id="153913"/>
    <lineage>
        <taxon>Eukaryota</taxon>
        <taxon>Fungi</taxon>
        <taxon>Dikarya</taxon>
        <taxon>Basidiomycota</taxon>
        <taxon>Agaricomycotina</taxon>
        <taxon>Agaricomycetes</taxon>
        <taxon>Agaricomycetidae</taxon>
        <taxon>Agaricales</taxon>
        <taxon>Marasmiineae</taxon>
        <taxon>Physalacriaceae</taxon>
        <taxon>Armillaria</taxon>
    </lineage>
</organism>
<comment type="caution">
    <text evidence="2">The sequence shown here is derived from an EMBL/GenBank/DDBJ whole genome shotgun (WGS) entry which is preliminary data.</text>
</comment>
<name>A0AA39PH22_9AGAR</name>